<organism evidence="1 2">
    <name type="scientific">Desulforhopalus singaporensis</name>
    <dbReference type="NCBI Taxonomy" id="91360"/>
    <lineage>
        <taxon>Bacteria</taxon>
        <taxon>Pseudomonadati</taxon>
        <taxon>Thermodesulfobacteriota</taxon>
        <taxon>Desulfobulbia</taxon>
        <taxon>Desulfobulbales</taxon>
        <taxon>Desulfocapsaceae</taxon>
        <taxon>Desulforhopalus</taxon>
    </lineage>
</organism>
<protein>
    <recommendedName>
        <fullName evidence="3">PBS lyase</fullName>
    </recommendedName>
</protein>
<evidence type="ECO:0000313" key="1">
    <source>
        <dbReference type="EMBL" id="SDP25736.1"/>
    </source>
</evidence>
<gene>
    <name evidence="1" type="ORF">SAMN05660330_02217</name>
</gene>
<dbReference type="EMBL" id="FNJI01000014">
    <property type="protein sequence ID" value="SDP25736.1"/>
    <property type="molecule type" value="Genomic_DNA"/>
</dbReference>
<keyword evidence="2" id="KW-1185">Reference proteome</keyword>
<evidence type="ECO:0000313" key="2">
    <source>
        <dbReference type="Proteomes" id="UP000199073"/>
    </source>
</evidence>
<dbReference type="Gene3D" id="1.25.10.10">
    <property type="entry name" value="Leucine-rich Repeat Variant"/>
    <property type="match status" value="1"/>
</dbReference>
<dbReference type="InterPro" id="IPR011989">
    <property type="entry name" value="ARM-like"/>
</dbReference>
<accession>A0A1H0R9L8</accession>
<dbReference type="SUPFAM" id="SSF48371">
    <property type="entry name" value="ARM repeat"/>
    <property type="match status" value="1"/>
</dbReference>
<sequence length="377" mass="42708">MGNEHSIVRPWCPFCGIEVGRPSHAPVRKMNEFPVGRCQCGAVYSCDATGHNVGSAIVETLVYACNDNADFAWELMPEDDYLTGRIENYDEQEHRVVATKNIDGRAVRGVLYFVRLHTDIQEIAKRIEDKKQDELQQETAALRQRRPAKPVVIPDDKRVKQKATKRLVKKLVEAGDVDGLVTLCLDDKKTLRLLQRLLYEPDEQRRWEIAYLIGRVSERVATRDPGAVSELLHRFFEACSDSAATPWGMVETIGYVIAFRPDIFGAFTRYLLNYIGEPSTVNQSIWALAEIAGNRPDLIRKTPFYNLFHFLKHPQPQVRGQVARLLGRIRATEAVMQLMELSSDESSFRYFKEGEMVSMTVAAAAQQAIKLIHGGND</sequence>
<reference evidence="1 2" key="1">
    <citation type="submission" date="2016-10" db="EMBL/GenBank/DDBJ databases">
        <authorList>
            <person name="de Groot N.N."/>
        </authorList>
    </citation>
    <scope>NUCLEOTIDE SEQUENCE [LARGE SCALE GENOMIC DNA]</scope>
    <source>
        <strain evidence="1 2">DSM 12130</strain>
    </source>
</reference>
<dbReference type="InterPro" id="IPR016024">
    <property type="entry name" value="ARM-type_fold"/>
</dbReference>
<dbReference type="RefSeq" id="WP_092222766.1">
    <property type="nucleotide sequence ID" value="NZ_FNJI01000014.1"/>
</dbReference>
<dbReference type="InterPro" id="IPR054701">
    <property type="entry name" value="DVU0298-like"/>
</dbReference>
<dbReference type="Proteomes" id="UP000199073">
    <property type="component" value="Unassembled WGS sequence"/>
</dbReference>
<evidence type="ECO:0008006" key="3">
    <source>
        <dbReference type="Google" id="ProtNLM"/>
    </source>
</evidence>
<dbReference type="OrthoDB" id="9774367at2"/>
<name>A0A1H0R9L8_9BACT</name>
<dbReference type="AlphaFoldDB" id="A0A1H0R9L8"/>
<dbReference type="STRING" id="91360.SAMN05660330_02217"/>
<dbReference type="NCBIfam" id="NF045662">
    <property type="entry name" value="DVU0298_fam"/>
    <property type="match status" value="1"/>
</dbReference>
<proteinExistence type="predicted"/>